<evidence type="ECO:0000313" key="2">
    <source>
        <dbReference type="Proteomes" id="UP000315010"/>
    </source>
</evidence>
<sequence>MRLLTLKTLILAVWVFSTAGLLTPVFAVDLESIQGTYRRLPYENDWHVGSIEVVAKDPVTTLRWRNKANVSWNLIPSLEHGILKTDESNPYFKQGQPAFHFKLRDGKVIGFTFQNDLYVRDGVKIMPQMSGGFHGYISMRAESPPPGYGYGASFYISIWPLLEDPLAHFQIGLPSTWIVPDNRDFKQPLCPPGTVARDNWHERGPYYRNVFQTIEGGLGYWGSTRFRSATPKYRMNGTPNGYNHEISSPGWGFGKTVSLTSEEMGIAQLSNRLVVPPDGMTFTKDVNGEVLGNAWMVLPMTSSKQGPETPTGDQSWTLFLNTANFKGPVAFWIPETWSRLSRGYKTIAGRGLDARPGLMGSGAMEVNTVPYFESIDESGTTYSKIPQLQFPINDRGETILMQDVTFYAKQAFTPTGVFDLEKSWKPKLTANPISFQQGPDRVKLTEIDQVVQTKIFGNPGEQAFGLQWTTSRGRGNLPEYYKQVGTHRIATTAEQVPKETGIVEQAFSTTSVPQSYRSPDSGIWKDPGPKSEAFKAALTDGSVVTYAWYRFVDQPSIQALNWSAKEKEKVQKLVERIHRLWPIDRDYMPLPTRGTLVAMDDALIVSPPEGLEIGYVPIAIDQSPNDPSPNP</sequence>
<dbReference type="RefSeq" id="WP_146395269.1">
    <property type="nucleotide sequence ID" value="NZ_SJPJ01000001.1"/>
</dbReference>
<keyword evidence="2" id="KW-1185">Reference proteome</keyword>
<evidence type="ECO:0000313" key="1">
    <source>
        <dbReference type="EMBL" id="TWT80200.1"/>
    </source>
</evidence>
<protein>
    <submittedName>
        <fullName evidence="1">Uncharacterized protein</fullName>
    </submittedName>
</protein>
<dbReference type="OrthoDB" id="7053596at2"/>
<dbReference type="AlphaFoldDB" id="A0A5C5YZ21"/>
<accession>A0A5C5YZ21</accession>
<organism evidence="1 2">
    <name type="scientific">Novipirellula herctigrandis</name>
    <dbReference type="NCBI Taxonomy" id="2527986"/>
    <lineage>
        <taxon>Bacteria</taxon>
        <taxon>Pseudomonadati</taxon>
        <taxon>Planctomycetota</taxon>
        <taxon>Planctomycetia</taxon>
        <taxon>Pirellulales</taxon>
        <taxon>Pirellulaceae</taxon>
        <taxon>Novipirellula</taxon>
    </lineage>
</organism>
<comment type="caution">
    <text evidence="1">The sequence shown here is derived from an EMBL/GenBank/DDBJ whole genome shotgun (WGS) entry which is preliminary data.</text>
</comment>
<proteinExistence type="predicted"/>
<dbReference type="EMBL" id="SJPJ01000001">
    <property type="protein sequence ID" value="TWT80200.1"/>
    <property type="molecule type" value="Genomic_DNA"/>
</dbReference>
<dbReference type="Proteomes" id="UP000315010">
    <property type="component" value="Unassembled WGS sequence"/>
</dbReference>
<gene>
    <name evidence="1" type="ORF">CA13_16130</name>
</gene>
<name>A0A5C5YZ21_9BACT</name>
<reference evidence="1 2" key="1">
    <citation type="submission" date="2019-02" db="EMBL/GenBank/DDBJ databases">
        <title>Deep-cultivation of Planctomycetes and their phenomic and genomic characterization uncovers novel biology.</title>
        <authorList>
            <person name="Wiegand S."/>
            <person name="Jogler M."/>
            <person name="Boedeker C."/>
            <person name="Pinto D."/>
            <person name="Vollmers J."/>
            <person name="Rivas-Marin E."/>
            <person name="Kohn T."/>
            <person name="Peeters S.H."/>
            <person name="Heuer A."/>
            <person name="Rast P."/>
            <person name="Oberbeckmann S."/>
            <person name="Bunk B."/>
            <person name="Jeske O."/>
            <person name="Meyerdierks A."/>
            <person name="Storesund J.E."/>
            <person name="Kallscheuer N."/>
            <person name="Luecker S."/>
            <person name="Lage O.M."/>
            <person name="Pohl T."/>
            <person name="Merkel B.J."/>
            <person name="Hornburger P."/>
            <person name="Mueller R.-W."/>
            <person name="Bruemmer F."/>
            <person name="Labrenz M."/>
            <person name="Spormann A.M."/>
            <person name="Op Den Camp H."/>
            <person name="Overmann J."/>
            <person name="Amann R."/>
            <person name="Jetten M.S.M."/>
            <person name="Mascher T."/>
            <person name="Medema M.H."/>
            <person name="Devos D.P."/>
            <person name="Kaster A.-K."/>
            <person name="Ovreas L."/>
            <person name="Rohde M."/>
            <person name="Galperin M.Y."/>
            <person name="Jogler C."/>
        </authorList>
    </citation>
    <scope>NUCLEOTIDE SEQUENCE [LARGE SCALE GENOMIC DNA]</scope>
    <source>
        <strain evidence="1 2">CA13</strain>
    </source>
</reference>